<dbReference type="OrthoDB" id="5177725at2"/>
<protein>
    <submittedName>
        <fullName evidence="2">XRE family transcriptional regulator</fullName>
    </submittedName>
</protein>
<dbReference type="EMBL" id="QZEY01000009">
    <property type="protein sequence ID" value="RJL30440.1"/>
    <property type="molecule type" value="Genomic_DNA"/>
</dbReference>
<keyword evidence="3" id="KW-1185">Reference proteome</keyword>
<gene>
    <name evidence="2" type="ORF">D5H75_23000</name>
</gene>
<reference evidence="2 3" key="1">
    <citation type="submission" date="2018-09" db="EMBL/GenBank/DDBJ databases">
        <title>YIM 75507 draft genome.</title>
        <authorList>
            <person name="Tang S."/>
            <person name="Feng Y."/>
        </authorList>
    </citation>
    <scope>NUCLEOTIDE SEQUENCE [LARGE SCALE GENOMIC DNA]</scope>
    <source>
        <strain evidence="2 3">YIM 75507</strain>
    </source>
</reference>
<dbReference type="InterPro" id="IPR010982">
    <property type="entry name" value="Lambda_DNA-bd_dom_sf"/>
</dbReference>
<accession>A0A3A4AYW9</accession>
<organism evidence="2 3">
    <name type="scientific">Bailinhaonella thermotolerans</name>
    <dbReference type="NCBI Taxonomy" id="1070861"/>
    <lineage>
        <taxon>Bacteria</taxon>
        <taxon>Bacillati</taxon>
        <taxon>Actinomycetota</taxon>
        <taxon>Actinomycetes</taxon>
        <taxon>Streptosporangiales</taxon>
        <taxon>Streptosporangiaceae</taxon>
        <taxon>Bailinhaonella</taxon>
    </lineage>
</organism>
<dbReference type="AlphaFoldDB" id="A0A3A4AYW9"/>
<dbReference type="Proteomes" id="UP000265768">
    <property type="component" value="Unassembled WGS sequence"/>
</dbReference>
<evidence type="ECO:0000313" key="3">
    <source>
        <dbReference type="Proteomes" id="UP000265768"/>
    </source>
</evidence>
<evidence type="ECO:0000313" key="2">
    <source>
        <dbReference type="EMBL" id="RJL30440.1"/>
    </source>
</evidence>
<name>A0A3A4AYW9_9ACTN</name>
<dbReference type="SMART" id="SM00530">
    <property type="entry name" value="HTH_XRE"/>
    <property type="match status" value="1"/>
</dbReference>
<dbReference type="Pfam" id="PF13560">
    <property type="entry name" value="HTH_31"/>
    <property type="match status" value="1"/>
</dbReference>
<feature type="domain" description="HTH cro/C1-type" evidence="1">
    <location>
        <begin position="17"/>
        <end position="71"/>
    </location>
</feature>
<dbReference type="InterPro" id="IPR043917">
    <property type="entry name" value="DUF5753"/>
</dbReference>
<proteinExistence type="predicted"/>
<comment type="caution">
    <text evidence="2">The sequence shown here is derived from an EMBL/GenBank/DDBJ whole genome shotgun (WGS) entry which is preliminary data.</text>
</comment>
<evidence type="ECO:0000259" key="1">
    <source>
        <dbReference type="PROSITE" id="PS50943"/>
    </source>
</evidence>
<dbReference type="GO" id="GO:0003677">
    <property type="term" value="F:DNA binding"/>
    <property type="evidence" value="ECO:0007669"/>
    <property type="project" value="InterPro"/>
</dbReference>
<dbReference type="RefSeq" id="WP_119928588.1">
    <property type="nucleotide sequence ID" value="NZ_QZEY01000009.1"/>
</dbReference>
<dbReference type="SUPFAM" id="SSF47413">
    <property type="entry name" value="lambda repressor-like DNA-binding domains"/>
    <property type="match status" value="1"/>
</dbReference>
<dbReference type="PROSITE" id="PS50943">
    <property type="entry name" value="HTH_CROC1"/>
    <property type="match status" value="1"/>
</dbReference>
<dbReference type="Pfam" id="PF19054">
    <property type="entry name" value="DUF5753"/>
    <property type="match status" value="1"/>
</dbReference>
<dbReference type="CDD" id="cd00093">
    <property type="entry name" value="HTH_XRE"/>
    <property type="match status" value="1"/>
</dbReference>
<dbReference type="InterPro" id="IPR001387">
    <property type="entry name" value="Cro/C1-type_HTH"/>
</dbReference>
<sequence length="282" mass="32082">MDLHSPTIRRRRLSSELRRLRQESGMTADEVSRRLDWSAGKLTRMERNEWRRPSVRDVTDLLNVYGVTDEKTRTALETLARQARDRGWWADYRDVFRGSLPEFEAEASAIRTYEALLVPGLLQTPEYAAAIIRGGRVIPESEVDRRVAARMVRQRLLDRPDPPAYWAIVDEAALRKSVGGPEVMRGQLQHLIAMSERPNIDVQVLTDAAGAHSSMTGGMLILDFPADPSIVYIETVSTDLYFEEVEDLQRYALRYDHVRAAALSVEASVEYLTGLLRRIEEG</sequence>
<dbReference type="Gene3D" id="1.10.260.40">
    <property type="entry name" value="lambda repressor-like DNA-binding domains"/>
    <property type="match status" value="1"/>
</dbReference>